<evidence type="ECO:0000313" key="1">
    <source>
        <dbReference type="EMBL" id="CAK9890071.1"/>
    </source>
</evidence>
<dbReference type="AlphaFoldDB" id="A0A5E6VLI6"/>
<protein>
    <recommendedName>
        <fullName evidence="4">Pentapeptide repeat-containing protein</fullName>
    </recommendedName>
</protein>
<dbReference type="InterPro" id="IPR001646">
    <property type="entry name" value="5peptide_repeat"/>
</dbReference>
<evidence type="ECO:0008006" key="4">
    <source>
        <dbReference type="Google" id="ProtNLM"/>
    </source>
</evidence>
<dbReference type="Pfam" id="PF13599">
    <property type="entry name" value="Pentapeptide_4"/>
    <property type="match status" value="1"/>
</dbReference>
<evidence type="ECO:0000313" key="3">
    <source>
        <dbReference type="Proteomes" id="UP000326595"/>
    </source>
</evidence>
<dbReference type="EMBL" id="OZ024668">
    <property type="protein sequence ID" value="CAK9890071.1"/>
    <property type="molecule type" value="Genomic_DNA"/>
</dbReference>
<dbReference type="PANTHER" id="PTHR14136">
    <property type="entry name" value="BTB_POZ DOMAIN-CONTAINING PROTEIN KCTD9"/>
    <property type="match status" value="1"/>
</dbReference>
<dbReference type="PANTHER" id="PTHR14136:SF17">
    <property type="entry name" value="BTB_POZ DOMAIN-CONTAINING PROTEIN KCTD9"/>
    <property type="match status" value="1"/>
</dbReference>
<dbReference type="RefSeq" id="WP_150776995.1">
    <property type="nucleotide sequence ID" value="NZ_OZ024668.1"/>
</dbReference>
<organism evidence="2">
    <name type="scientific">Pseudomonas fluorescens</name>
    <dbReference type="NCBI Taxonomy" id="294"/>
    <lineage>
        <taxon>Bacteria</taxon>
        <taxon>Pseudomonadati</taxon>
        <taxon>Pseudomonadota</taxon>
        <taxon>Gammaproteobacteria</taxon>
        <taxon>Pseudomonadales</taxon>
        <taxon>Pseudomonadaceae</taxon>
        <taxon>Pseudomonas</taxon>
    </lineage>
</organism>
<dbReference type="SUPFAM" id="SSF141571">
    <property type="entry name" value="Pentapeptide repeat-like"/>
    <property type="match status" value="1"/>
</dbReference>
<reference evidence="1 3" key="2">
    <citation type="submission" date="2024-03" db="EMBL/GenBank/DDBJ databases">
        <authorList>
            <person name="Alaster D. Moffat"/>
            <person name="Govind Chandra"/>
            <person name="Andrew W. Truman"/>
        </authorList>
    </citation>
    <scope>NUCLEOTIDE SEQUENCE [LARGE SCALE GENOMIC DNA]</scope>
    <source>
        <strain evidence="1">PS652</strain>
    </source>
</reference>
<accession>A0A5E6VLI6</accession>
<reference evidence="2" key="1">
    <citation type="submission" date="2019-09" db="EMBL/GenBank/DDBJ databases">
        <authorList>
            <person name="Chandra G."/>
            <person name="Truman W A."/>
        </authorList>
    </citation>
    <scope>NUCLEOTIDE SEQUENCE [LARGE SCALE GENOMIC DNA]</scope>
    <source>
        <strain evidence="2">PS652</strain>
    </source>
</reference>
<gene>
    <name evidence="1" type="ORF">PS652_02904</name>
    <name evidence="2" type="ORF">PS652_04211</name>
</gene>
<proteinExistence type="predicted"/>
<dbReference type="InterPro" id="IPR051082">
    <property type="entry name" value="Pentapeptide-BTB/POZ_domain"/>
</dbReference>
<evidence type="ECO:0000313" key="2">
    <source>
        <dbReference type="EMBL" id="VVN18777.1"/>
    </source>
</evidence>
<dbReference type="EMBL" id="CABVHG010000029">
    <property type="protein sequence ID" value="VVN18777.1"/>
    <property type="molecule type" value="Genomic_DNA"/>
</dbReference>
<dbReference type="Proteomes" id="UP000326595">
    <property type="component" value="Chromosome"/>
</dbReference>
<dbReference type="Gene3D" id="2.160.20.80">
    <property type="entry name" value="E3 ubiquitin-protein ligase SopA"/>
    <property type="match status" value="1"/>
</dbReference>
<sequence length="206" mass="23801">MDRELELSPVEIQSLRDRWYSTIGQEIIREMISQLREKRFEWVKSLSLLPPTSSTTPYPEILDDLRGLEMSRLDLRNVSLSFFDLSFSKFDHCNLKGISLQGSKLSHSEFKNSNLSNADMLQIMADNSAFIDCKFIKAMMRMGDYRASRFVECSLIGSILYDCNFSKAQFESVELYKAKTDGAIFPNGFNIKNHLRNQPRNDRGFP</sequence>
<name>A0A5E6VLI6_PSEFL</name>